<keyword evidence="5 7" id="KW-0067">ATP-binding</keyword>
<dbReference type="PIRSF" id="PIRSF010376">
    <property type="entry name" value="IspE"/>
    <property type="match status" value="1"/>
</dbReference>
<keyword evidence="2 7" id="KW-0808">Transferase</keyword>
<comment type="catalytic activity">
    <reaction evidence="7">
        <text>4-CDP-2-C-methyl-D-erythritol + ATP = 4-CDP-2-C-methyl-D-erythritol 2-phosphate + ADP + H(+)</text>
        <dbReference type="Rhea" id="RHEA:18437"/>
        <dbReference type="ChEBI" id="CHEBI:15378"/>
        <dbReference type="ChEBI" id="CHEBI:30616"/>
        <dbReference type="ChEBI" id="CHEBI:57823"/>
        <dbReference type="ChEBI" id="CHEBI:57919"/>
        <dbReference type="ChEBI" id="CHEBI:456216"/>
        <dbReference type="EC" id="2.7.1.148"/>
    </reaction>
</comment>
<dbReference type="NCBIfam" id="TIGR00154">
    <property type="entry name" value="ispE"/>
    <property type="match status" value="1"/>
</dbReference>
<dbReference type="AlphaFoldDB" id="A0A368BRK8"/>
<organism evidence="9 10">
    <name type="scientific">SAR86 cluster bacterium</name>
    <dbReference type="NCBI Taxonomy" id="2030880"/>
    <lineage>
        <taxon>Bacteria</taxon>
        <taxon>Pseudomonadati</taxon>
        <taxon>Pseudomonadota</taxon>
        <taxon>Gammaproteobacteria</taxon>
        <taxon>SAR86 cluster</taxon>
    </lineage>
</organism>
<proteinExistence type="inferred from homology"/>
<sequence length="276" mass="30952">MNSIAMKCPAKLNLNLSILSKRIDGMHEINTQFQLINLFDDMLIKKTSNKNINVKTNASLSIDGKKNIVFKAIEALSEYTGKEISCDVNIEKNIPIGGGLGGGSSNAAAALIGTNVLFQLGLSCENLREIGVKLGADVPFFIYGKNAHATGIGDQFLEEKSINKKKYLLLFPLVESSTQELFREWDKLSRHDQEMIGENEENSFLPLFLDKYKEVNIVFNDLVKMNNPRLSGTGSTIFYEYSDNDDIRKTLKKIPSKWRHSFCEPLQCSPLLTYLT</sequence>
<dbReference type="SUPFAM" id="SSF54211">
    <property type="entry name" value="Ribosomal protein S5 domain 2-like"/>
    <property type="match status" value="1"/>
</dbReference>
<dbReference type="UniPathway" id="UPA00056">
    <property type="reaction ID" value="UER00094"/>
</dbReference>
<dbReference type="GO" id="GO:0050515">
    <property type="term" value="F:4-(cytidine 5'-diphospho)-2-C-methyl-D-erythritol kinase activity"/>
    <property type="evidence" value="ECO:0007669"/>
    <property type="project" value="UniProtKB-UniRule"/>
</dbReference>
<keyword evidence="3 7" id="KW-0547">Nucleotide-binding</keyword>
<protein>
    <recommendedName>
        <fullName evidence="1 7">4-diphosphocytidyl-2-C-methyl-D-erythritol kinase</fullName>
        <shortName evidence="7">CMK</shortName>
        <ecNumber evidence="7">2.7.1.148</ecNumber>
    </recommendedName>
    <alternativeName>
        <fullName evidence="7">4-(cytidine-5'-diphospho)-2-C-methyl-D-erythritol kinase</fullName>
    </alternativeName>
</protein>
<feature type="binding site" evidence="7">
    <location>
        <begin position="95"/>
        <end position="105"/>
    </location>
    <ligand>
        <name>ATP</name>
        <dbReference type="ChEBI" id="CHEBI:30616"/>
    </ligand>
</feature>
<dbReference type="InterPro" id="IPR014721">
    <property type="entry name" value="Ribsml_uS5_D2-typ_fold_subgr"/>
</dbReference>
<accession>A0A368BRK8</accession>
<dbReference type="GO" id="GO:0019288">
    <property type="term" value="P:isopentenyl diphosphate biosynthetic process, methylerythritol 4-phosphate pathway"/>
    <property type="evidence" value="ECO:0007669"/>
    <property type="project" value="UniProtKB-UniRule"/>
</dbReference>
<dbReference type="Gene3D" id="3.30.230.10">
    <property type="match status" value="1"/>
</dbReference>
<comment type="pathway">
    <text evidence="7">Isoprenoid biosynthesis; isopentenyl diphosphate biosynthesis via DXP pathway; isopentenyl diphosphate from 1-deoxy-D-xylulose 5-phosphate: step 3/6.</text>
</comment>
<dbReference type="InterPro" id="IPR036554">
    <property type="entry name" value="GHMP_kinase_C_sf"/>
</dbReference>
<dbReference type="InterPro" id="IPR006204">
    <property type="entry name" value="GHMP_kinase_N_dom"/>
</dbReference>
<evidence type="ECO:0000313" key="10">
    <source>
        <dbReference type="Proteomes" id="UP000253032"/>
    </source>
</evidence>
<comment type="similarity">
    <text evidence="7">Belongs to the GHMP kinase family. IspE subfamily.</text>
</comment>
<dbReference type="Proteomes" id="UP000253032">
    <property type="component" value="Unassembled WGS sequence"/>
</dbReference>
<dbReference type="PANTHER" id="PTHR43527">
    <property type="entry name" value="4-DIPHOSPHOCYTIDYL-2-C-METHYL-D-ERYTHRITOL KINASE, CHLOROPLASTIC"/>
    <property type="match status" value="1"/>
</dbReference>
<dbReference type="InterPro" id="IPR004424">
    <property type="entry name" value="IspE"/>
</dbReference>
<evidence type="ECO:0000259" key="8">
    <source>
        <dbReference type="Pfam" id="PF00288"/>
    </source>
</evidence>
<dbReference type="InterPro" id="IPR020568">
    <property type="entry name" value="Ribosomal_Su5_D2-typ_SF"/>
</dbReference>
<dbReference type="Gene3D" id="3.30.70.890">
    <property type="entry name" value="GHMP kinase, C-terminal domain"/>
    <property type="match status" value="1"/>
</dbReference>
<dbReference type="EC" id="2.7.1.148" evidence="7"/>
<keyword evidence="4 7" id="KW-0418">Kinase</keyword>
<evidence type="ECO:0000313" key="9">
    <source>
        <dbReference type="EMBL" id="RCL39534.1"/>
    </source>
</evidence>
<evidence type="ECO:0000256" key="3">
    <source>
        <dbReference type="ARBA" id="ARBA00022741"/>
    </source>
</evidence>
<feature type="domain" description="GHMP kinase N-terminal" evidence="8">
    <location>
        <begin position="67"/>
        <end position="145"/>
    </location>
</feature>
<name>A0A368BRK8_9GAMM</name>
<dbReference type="Pfam" id="PF00288">
    <property type="entry name" value="GHMP_kinases_N"/>
    <property type="match status" value="1"/>
</dbReference>
<evidence type="ECO:0000256" key="6">
    <source>
        <dbReference type="ARBA" id="ARBA00023229"/>
    </source>
</evidence>
<dbReference type="HAMAP" id="MF_00061">
    <property type="entry name" value="IspE"/>
    <property type="match status" value="1"/>
</dbReference>
<dbReference type="GO" id="GO:0016114">
    <property type="term" value="P:terpenoid biosynthetic process"/>
    <property type="evidence" value="ECO:0007669"/>
    <property type="project" value="UniProtKB-UniRule"/>
</dbReference>
<evidence type="ECO:0000256" key="1">
    <source>
        <dbReference type="ARBA" id="ARBA00017473"/>
    </source>
</evidence>
<dbReference type="PANTHER" id="PTHR43527:SF2">
    <property type="entry name" value="4-DIPHOSPHOCYTIDYL-2-C-METHYL-D-ERYTHRITOL KINASE, CHLOROPLASTIC"/>
    <property type="match status" value="1"/>
</dbReference>
<evidence type="ECO:0000256" key="7">
    <source>
        <dbReference type="HAMAP-Rule" id="MF_00061"/>
    </source>
</evidence>
<comment type="caution">
    <text evidence="9">The sequence shown here is derived from an EMBL/GenBank/DDBJ whole genome shotgun (WGS) entry which is preliminary data.</text>
</comment>
<dbReference type="EMBL" id="QOPC01000002">
    <property type="protein sequence ID" value="RCL39534.1"/>
    <property type="molecule type" value="Genomic_DNA"/>
</dbReference>
<keyword evidence="6 7" id="KW-0414">Isoprene biosynthesis</keyword>
<reference evidence="9 10" key="1">
    <citation type="journal article" date="2018" name="Microbiome">
        <title>Fine metagenomic profile of the Mediterranean stratified and mixed water columns revealed by assembly and recruitment.</title>
        <authorList>
            <person name="Haro-Moreno J.M."/>
            <person name="Lopez-Perez M."/>
            <person name="De La Torre J.R."/>
            <person name="Picazo A."/>
            <person name="Camacho A."/>
            <person name="Rodriguez-Valera F."/>
        </authorList>
    </citation>
    <scope>NUCLEOTIDE SEQUENCE [LARGE SCALE GENOMIC DNA]</scope>
    <source>
        <strain evidence="9">MED-G84</strain>
    </source>
</reference>
<comment type="function">
    <text evidence="7">Catalyzes the phosphorylation of the position 2 hydroxy group of 4-diphosphocytidyl-2C-methyl-D-erythritol.</text>
</comment>
<evidence type="ECO:0000256" key="4">
    <source>
        <dbReference type="ARBA" id="ARBA00022777"/>
    </source>
</evidence>
<evidence type="ECO:0000256" key="5">
    <source>
        <dbReference type="ARBA" id="ARBA00022840"/>
    </source>
</evidence>
<gene>
    <name evidence="7 9" type="primary">ispE</name>
    <name evidence="9" type="ORF">DBW98_00535</name>
</gene>
<dbReference type="GO" id="GO:0005524">
    <property type="term" value="F:ATP binding"/>
    <property type="evidence" value="ECO:0007669"/>
    <property type="project" value="UniProtKB-UniRule"/>
</dbReference>
<feature type="active site" evidence="7">
    <location>
        <position position="11"/>
    </location>
</feature>
<feature type="active site" evidence="7">
    <location>
        <position position="137"/>
    </location>
</feature>
<evidence type="ECO:0000256" key="2">
    <source>
        <dbReference type="ARBA" id="ARBA00022679"/>
    </source>
</evidence>
<dbReference type="SUPFAM" id="SSF55060">
    <property type="entry name" value="GHMP Kinase, C-terminal domain"/>
    <property type="match status" value="1"/>
</dbReference>